<reference evidence="2 3" key="1">
    <citation type="submission" date="2024-01" db="EMBL/GenBank/DDBJ databases">
        <title>A draft genome for the cacao thread blight pathogen Marasmiellus scandens.</title>
        <authorList>
            <person name="Baruah I.K."/>
            <person name="Leung J."/>
            <person name="Bukari Y."/>
            <person name="Amoako-Attah I."/>
            <person name="Meinhardt L.W."/>
            <person name="Bailey B.A."/>
            <person name="Cohen S.P."/>
        </authorList>
    </citation>
    <scope>NUCLEOTIDE SEQUENCE [LARGE SCALE GENOMIC DNA]</scope>
    <source>
        <strain evidence="2 3">GH-19</strain>
    </source>
</reference>
<evidence type="ECO:0000313" key="2">
    <source>
        <dbReference type="EMBL" id="KAK7437476.1"/>
    </source>
</evidence>
<comment type="caution">
    <text evidence="2">The sequence shown here is derived from an EMBL/GenBank/DDBJ whole genome shotgun (WGS) entry which is preliminary data.</text>
</comment>
<keyword evidence="3" id="KW-1185">Reference proteome</keyword>
<organism evidence="2 3">
    <name type="scientific">Marasmiellus scandens</name>
    <dbReference type="NCBI Taxonomy" id="2682957"/>
    <lineage>
        <taxon>Eukaryota</taxon>
        <taxon>Fungi</taxon>
        <taxon>Dikarya</taxon>
        <taxon>Basidiomycota</taxon>
        <taxon>Agaricomycotina</taxon>
        <taxon>Agaricomycetes</taxon>
        <taxon>Agaricomycetidae</taxon>
        <taxon>Agaricales</taxon>
        <taxon>Marasmiineae</taxon>
        <taxon>Omphalotaceae</taxon>
        <taxon>Marasmiellus</taxon>
    </lineage>
</organism>
<evidence type="ECO:0000313" key="3">
    <source>
        <dbReference type="Proteomes" id="UP001498398"/>
    </source>
</evidence>
<sequence length="624" mass="71179">MPDAGQKRKPGRPPQALLYEREENPHLFTGKWNDTRDYENGLIVLLLGDAQVTCKDIVVTDEAYFLFMKSRHPILSRCPVPAPESWVFEPGEVVYSVQSDREKEGTIKSVDAQHCLVEFEDSADEYIATRNLRKKFRSVDTVEVTYGPKKGEHGVIVAVWWDTCEVACLQEKVVTEHIIVHLNHCKRDSPRDGGGIPWINEHITVCWGQYWGYTGIVKDAFPPIAPRYLTTLEIWIPKLASSVKFNHDDVFQTISHRMLKDAVLLTPWQQHFKQASWDDKALSNIVVDPLTGIRVEVKTLPMQTPREPWLNKSMKVIRGPMKDYIGKVVGVNRVYSNPKFKSGLRITVQFDQVMLFSRGTAARGDWDYNWLLDCETGMHLNQAYPLRGYQKFYEPDVGYIQISPTAISTLRQDEPVARTPPPSPSQIVHDGGAWDPSSMTPFSSLASSSSHWTMHPNLDGKTFLAAYRSSVGEIQNRVHVTPNRAAGRVVITWQQKKPISVLPDHIVDITGKDVIKPTSHQGGILAVRGPHVGKYMRRIYMKYDDDEHWKDPWMTCMVFNNLDSNNQHIIEDYILVDAKDCAPCEERKPFGALAEHVKQVRELARKKVQRPRPDPAINKNKRTK</sequence>
<accession>A0ABR1INW3</accession>
<dbReference type="Proteomes" id="UP001498398">
    <property type="component" value="Unassembled WGS sequence"/>
</dbReference>
<proteinExistence type="predicted"/>
<dbReference type="EMBL" id="JBANRG010000085">
    <property type="protein sequence ID" value="KAK7437476.1"/>
    <property type="molecule type" value="Genomic_DNA"/>
</dbReference>
<feature type="region of interest" description="Disordered" evidence="1">
    <location>
        <begin position="603"/>
        <end position="624"/>
    </location>
</feature>
<gene>
    <name evidence="2" type="ORF">VKT23_018548</name>
</gene>
<protein>
    <submittedName>
        <fullName evidence="2">Uncharacterized protein</fullName>
    </submittedName>
</protein>
<name>A0ABR1INW3_9AGAR</name>
<evidence type="ECO:0000256" key="1">
    <source>
        <dbReference type="SAM" id="MobiDB-lite"/>
    </source>
</evidence>